<dbReference type="CDD" id="cd00167">
    <property type="entry name" value="SANT"/>
    <property type="match status" value="3"/>
</dbReference>
<protein>
    <submittedName>
        <fullName evidence="11">Putative transcription factor MYB-HB-like family</fullName>
    </submittedName>
    <submittedName>
        <fullName evidence="10">Transcription repressor MYB5</fullName>
    </submittedName>
</protein>
<keyword evidence="6" id="KW-0539">Nucleus</keyword>
<sequence length="903" mass="100755">MGSESTIPALSDGVQKIRALHGRTTGPTRRSTKGQWTPEEDNILRKAVERFQGKNWKKIAECFKDRTDVQCLHRWQKVLNPELIKGPWSKEEDETIVDLVNKYGPKKWSTIAQHLPGRIGKQCRERWHNHLNPSINKEAWTQEEELALIHAHQIYGNRWAELSKFLPGRTDNAIKNHWNSSVKKKLDSYLASGLLAQFQNVPLVGNPNQPIASSSARLQFSVDDNGPRGTEGEEVSQCSQESINASHFPSGRELSIAVIQNVEEYRQNEESNQASCSEPYYMSLDGVTLQEVCSSQFLEQKYSNEPGSSSANVDCQFNLHALPTSLDFGQESTQLQNDSLASGENMMIVPYEYRPSSMGNAKGEQNMLITDDECCRFLFSEAMSDECFSSGGVNNVDLSGYTSSLCHSSLPSDSRMIMSTAEANQLVGSVDQQFDSREDVVKDDSLKLEPVSNSGCGSDTMQTCYPIDEKPNVHTQQEETGGTLCYEPPRFPSLDIPFLSCDLIQSGDMQQEFSPLGIRQFMMSSMNCLTPFRLWDSPSRIDSPDALLKSAAKTFTSTPSIMKKKKRNRERDLLSPLSDRRMEKKHEIDMTSTLIRNFSRLDVMFDDNETQGIEHDKENRGPAFMVEDKSNSEEKIEQPPLDADSKMKNDIDTTAEIVQQPSRVLIEHDMNDPSLYSPNQVGLKSDIVLSLSARSHQKSVSRFSSPCVRLKEHERLSVSVTCVQSICSSSIPGENMDDQTGNDDGFETNNIFGGMPFRKSFESPSAWKSPLFINTFLSSPRIDAEITIEDYGCFFSPGDKSSYDALGWIKQIGEHTAAQYANALEALENETPKALPNDASGDDQENNDPHNQSGNHSKSPSNASVERRMLDFSECGTPNKGDKGKSSAMSVSSPSSYLLKGCR</sequence>
<feature type="compositionally biased region" description="Polar residues" evidence="7">
    <location>
        <begin position="25"/>
        <end position="35"/>
    </location>
</feature>
<dbReference type="FunFam" id="1.10.10.60:FF:000324">
    <property type="entry name" value="Transcription factor MYB3R-2"/>
    <property type="match status" value="1"/>
</dbReference>
<feature type="domain" description="HTH myb-type" evidence="9">
    <location>
        <begin position="136"/>
        <end position="186"/>
    </location>
</feature>
<dbReference type="PANTHER" id="PTHR45614:SF266">
    <property type="entry name" value="TRANSCRIPTION FACTOR MYB3R-4"/>
    <property type="match status" value="1"/>
</dbReference>
<keyword evidence="4" id="KW-0238">DNA-binding</keyword>
<dbReference type="InterPro" id="IPR017930">
    <property type="entry name" value="Myb_dom"/>
</dbReference>
<dbReference type="Proteomes" id="UP000002051">
    <property type="component" value="Chromosome 3"/>
</dbReference>
<dbReference type="InterPro" id="IPR050560">
    <property type="entry name" value="MYB_TF"/>
</dbReference>
<accession>A0A072V2D4</accession>
<dbReference type="STRING" id="3880.A0A072V2D4"/>
<reference evidence="11" key="5">
    <citation type="journal article" date="2018" name="Nat. Plants">
        <title>Whole-genome landscape of Medicago truncatula symbiotic genes.</title>
        <authorList>
            <person name="Pecrix Y."/>
            <person name="Gamas P."/>
            <person name="Carrere S."/>
        </authorList>
    </citation>
    <scope>NUCLEOTIDE SEQUENCE</scope>
    <source>
        <tissue evidence="11">Leaves</tissue>
    </source>
</reference>
<keyword evidence="5" id="KW-0804">Transcription</keyword>
<evidence type="ECO:0000256" key="7">
    <source>
        <dbReference type="SAM" id="MobiDB-lite"/>
    </source>
</evidence>
<dbReference type="eggNOG" id="KOG0048">
    <property type="taxonomic scope" value="Eukaryota"/>
</dbReference>
<evidence type="ECO:0000313" key="14">
    <source>
        <dbReference type="Proteomes" id="UP000265566"/>
    </source>
</evidence>
<dbReference type="KEGG" id="mtr:25490084"/>
<feature type="region of interest" description="Disordered" evidence="7">
    <location>
        <begin position="832"/>
        <end position="903"/>
    </location>
</feature>
<evidence type="ECO:0000256" key="5">
    <source>
        <dbReference type="ARBA" id="ARBA00023163"/>
    </source>
</evidence>
<evidence type="ECO:0000313" key="11">
    <source>
        <dbReference type="EMBL" id="RHN70822.1"/>
    </source>
</evidence>
<evidence type="ECO:0000256" key="2">
    <source>
        <dbReference type="ARBA" id="ARBA00022737"/>
    </source>
</evidence>
<dbReference type="EMBL" id="PSQE01000003">
    <property type="protein sequence ID" value="RHN70822.1"/>
    <property type="molecule type" value="Genomic_DNA"/>
</dbReference>
<evidence type="ECO:0000256" key="1">
    <source>
        <dbReference type="ARBA" id="ARBA00004123"/>
    </source>
</evidence>
<evidence type="ECO:0000313" key="10">
    <source>
        <dbReference type="EMBL" id="KEH36007.1"/>
    </source>
</evidence>
<reference evidence="10 13" key="1">
    <citation type="journal article" date="2011" name="Nature">
        <title>The Medicago genome provides insight into the evolution of rhizobial symbioses.</title>
        <authorList>
            <person name="Young N.D."/>
            <person name="Debelle F."/>
            <person name="Oldroyd G.E."/>
            <person name="Geurts R."/>
            <person name="Cannon S.B."/>
            <person name="Udvardi M.K."/>
            <person name="Benedito V.A."/>
            <person name="Mayer K.F."/>
            <person name="Gouzy J."/>
            <person name="Schoof H."/>
            <person name="Van de Peer Y."/>
            <person name="Proost S."/>
            <person name="Cook D.R."/>
            <person name="Meyers B.C."/>
            <person name="Spannagl M."/>
            <person name="Cheung F."/>
            <person name="De Mita S."/>
            <person name="Krishnakumar V."/>
            <person name="Gundlach H."/>
            <person name="Zhou S."/>
            <person name="Mudge J."/>
            <person name="Bharti A.K."/>
            <person name="Murray J.D."/>
            <person name="Naoumkina M.A."/>
            <person name="Rosen B."/>
            <person name="Silverstein K.A."/>
            <person name="Tang H."/>
            <person name="Rombauts S."/>
            <person name="Zhao P.X."/>
            <person name="Zhou P."/>
            <person name="Barbe V."/>
            <person name="Bardou P."/>
            <person name="Bechner M."/>
            <person name="Bellec A."/>
            <person name="Berger A."/>
            <person name="Berges H."/>
            <person name="Bidwell S."/>
            <person name="Bisseling T."/>
            <person name="Choisne N."/>
            <person name="Couloux A."/>
            <person name="Denny R."/>
            <person name="Deshpande S."/>
            <person name="Dai X."/>
            <person name="Doyle J.J."/>
            <person name="Dudez A.M."/>
            <person name="Farmer A.D."/>
            <person name="Fouteau S."/>
            <person name="Franken C."/>
            <person name="Gibelin C."/>
            <person name="Gish J."/>
            <person name="Goldstein S."/>
            <person name="Gonzalez A.J."/>
            <person name="Green P.J."/>
            <person name="Hallab A."/>
            <person name="Hartog M."/>
            <person name="Hua A."/>
            <person name="Humphray S.J."/>
            <person name="Jeong D.H."/>
            <person name="Jing Y."/>
            <person name="Jocker A."/>
            <person name="Kenton S.M."/>
            <person name="Kim D.J."/>
            <person name="Klee K."/>
            <person name="Lai H."/>
            <person name="Lang C."/>
            <person name="Lin S."/>
            <person name="Macmil S.L."/>
            <person name="Magdelenat G."/>
            <person name="Matthews L."/>
            <person name="McCorrison J."/>
            <person name="Monaghan E.L."/>
            <person name="Mun J.H."/>
            <person name="Najar F.Z."/>
            <person name="Nicholson C."/>
            <person name="Noirot C."/>
            <person name="O'Bleness M."/>
            <person name="Paule C.R."/>
            <person name="Poulain J."/>
            <person name="Prion F."/>
            <person name="Qin B."/>
            <person name="Qu C."/>
            <person name="Retzel E.F."/>
            <person name="Riddle C."/>
            <person name="Sallet E."/>
            <person name="Samain S."/>
            <person name="Samson N."/>
            <person name="Sanders I."/>
            <person name="Saurat O."/>
            <person name="Scarpelli C."/>
            <person name="Schiex T."/>
            <person name="Segurens B."/>
            <person name="Severin A.J."/>
            <person name="Sherrier D.J."/>
            <person name="Shi R."/>
            <person name="Sims S."/>
            <person name="Singer S.R."/>
            <person name="Sinharoy S."/>
            <person name="Sterck L."/>
            <person name="Viollet A."/>
            <person name="Wang B.B."/>
            <person name="Wang K."/>
            <person name="Wang M."/>
            <person name="Wang X."/>
            <person name="Warfsmann J."/>
            <person name="Weissenbach J."/>
            <person name="White D.D."/>
            <person name="White J.D."/>
            <person name="Wiley G.B."/>
            <person name="Wincker P."/>
            <person name="Xing Y."/>
            <person name="Yang L."/>
            <person name="Yao Z."/>
            <person name="Ying F."/>
            <person name="Zhai J."/>
            <person name="Zhou L."/>
            <person name="Zuber A."/>
            <person name="Denarie J."/>
            <person name="Dixon R.A."/>
            <person name="May G.D."/>
            <person name="Schwartz D.C."/>
            <person name="Rogers J."/>
            <person name="Quetier F."/>
            <person name="Town C.D."/>
            <person name="Roe B.A."/>
        </authorList>
    </citation>
    <scope>NUCLEOTIDE SEQUENCE [LARGE SCALE GENOMIC DNA]</scope>
    <source>
        <strain evidence="10">A17</strain>
        <strain evidence="12 13">cv. Jemalong A17</strain>
    </source>
</reference>
<dbReference type="HOGENOM" id="CLU_016150_0_1_1"/>
<dbReference type="SMART" id="SM00717">
    <property type="entry name" value="SANT"/>
    <property type="match status" value="3"/>
</dbReference>
<dbReference type="GO" id="GO:0000981">
    <property type="term" value="F:DNA-binding transcription factor activity, RNA polymerase II-specific"/>
    <property type="evidence" value="ECO:0000318"/>
    <property type="project" value="GO_Central"/>
</dbReference>
<feature type="region of interest" description="Disordered" evidence="7">
    <location>
        <begin position="628"/>
        <end position="647"/>
    </location>
</feature>
<dbReference type="EMBL" id="CM001219">
    <property type="protein sequence ID" value="KEH36007.1"/>
    <property type="molecule type" value="Genomic_DNA"/>
</dbReference>
<dbReference type="PROSITE" id="PS51294">
    <property type="entry name" value="HTH_MYB"/>
    <property type="match status" value="3"/>
</dbReference>
<dbReference type="EnsemblPlants" id="KEH36007">
    <property type="protein sequence ID" value="KEH36007"/>
    <property type="gene ID" value="MTR_3g110028"/>
</dbReference>
<keyword evidence="3" id="KW-0805">Transcription regulation</keyword>
<dbReference type="InterPro" id="IPR009057">
    <property type="entry name" value="Homeodomain-like_sf"/>
</dbReference>
<dbReference type="OrthoDB" id="2143914at2759"/>
<feature type="compositionally biased region" description="Low complexity" evidence="7">
    <location>
        <begin position="886"/>
        <end position="896"/>
    </location>
</feature>
<dbReference type="GO" id="GO:0005634">
    <property type="term" value="C:nucleus"/>
    <property type="evidence" value="ECO:0000318"/>
    <property type="project" value="GO_Central"/>
</dbReference>
<dbReference type="PaxDb" id="3880-AES83607"/>
<dbReference type="FunFam" id="1.10.10.60:FF:000010">
    <property type="entry name" value="Transcriptional activator Myb isoform A"/>
    <property type="match status" value="1"/>
</dbReference>
<keyword evidence="2" id="KW-0677">Repeat</keyword>
<feature type="domain" description="Myb-like" evidence="8">
    <location>
        <begin position="80"/>
        <end position="131"/>
    </location>
</feature>
<dbReference type="Proteomes" id="UP000265566">
    <property type="component" value="Chromosome 3"/>
</dbReference>
<gene>
    <name evidence="12" type="primary">25490084</name>
    <name evidence="10" type="ordered locus">MTR_3g110028</name>
    <name evidence="11" type="ORF">MtrunA17_Chr3g0139671</name>
</gene>
<dbReference type="PROSITE" id="PS50090">
    <property type="entry name" value="MYB_LIKE"/>
    <property type="match status" value="3"/>
</dbReference>
<dbReference type="GO" id="GO:0000978">
    <property type="term" value="F:RNA polymerase II cis-regulatory region sequence-specific DNA binding"/>
    <property type="evidence" value="ECO:0000318"/>
    <property type="project" value="GO_Central"/>
</dbReference>
<organism evidence="10 13">
    <name type="scientific">Medicago truncatula</name>
    <name type="common">Barrel medic</name>
    <name type="synonym">Medicago tribuloides</name>
    <dbReference type="NCBI Taxonomy" id="3880"/>
    <lineage>
        <taxon>Eukaryota</taxon>
        <taxon>Viridiplantae</taxon>
        <taxon>Streptophyta</taxon>
        <taxon>Embryophyta</taxon>
        <taxon>Tracheophyta</taxon>
        <taxon>Spermatophyta</taxon>
        <taxon>Magnoliopsida</taxon>
        <taxon>eudicotyledons</taxon>
        <taxon>Gunneridae</taxon>
        <taxon>Pentapetalae</taxon>
        <taxon>rosids</taxon>
        <taxon>fabids</taxon>
        <taxon>Fabales</taxon>
        <taxon>Fabaceae</taxon>
        <taxon>Papilionoideae</taxon>
        <taxon>50 kb inversion clade</taxon>
        <taxon>NPAAA clade</taxon>
        <taxon>Hologalegina</taxon>
        <taxon>IRL clade</taxon>
        <taxon>Trifolieae</taxon>
        <taxon>Medicago</taxon>
    </lineage>
</organism>
<feature type="region of interest" description="Disordered" evidence="7">
    <location>
        <begin position="18"/>
        <end position="37"/>
    </location>
</feature>
<feature type="compositionally biased region" description="Polar residues" evidence="7">
    <location>
        <begin position="849"/>
        <end position="864"/>
    </location>
</feature>
<feature type="domain" description="HTH myb-type" evidence="9">
    <location>
        <begin position="80"/>
        <end position="135"/>
    </location>
</feature>
<evidence type="ECO:0000256" key="6">
    <source>
        <dbReference type="ARBA" id="ARBA00023242"/>
    </source>
</evidence>
<dbReference type="GO" id="GO:0006355">
    <property type="term" value="P:regulation of DNA-templated transcription"/>
    <property type="evidence" value="ECO:0000318"/>
    <property type="project" value="GO_Central"/>
</dbReference>
<reference evidence="12" key="3">
    <citation type="submission" date="2015-04" db="UniProtKB">
        <authorList>
            <consortium name="EnsemblPlants"/>
        </authorList>
    </citation>
    <scope>IDENTIFICATION</scope>
    <source>
        <strain evidence="12">cv. Jemalong A17</strain>
    </source>
</reference>
<dbReference type="Gramene" id="rna19445">
    <property type="protein sequence ID" value="RHN70822.1"/>
    <property type="gene ID" value="gene19445"/>
</dbReference>
<dbReference type="SMR" id="A0A072V2D4"/>
<reference evidence="10 13" key="2">
    <citation type="journal article" date="2014" name="BMC Genomics">
        <title>An improved genome release (version Mt4.0) for the model legume Medicago truncatula.</title>
        <authorList>
            <person name="Tang H."/>
            <person name="Krishnakumar V."/>
            <person name="Bidwell S."/>
            <person name="Rosen B."/>
            <person name="Chan A."/>
            <person name="Zhou S."/>
            <person name="Gentzbittel L."/>
            <person name="Childs K.L."/>
            <person name="Yandell M."/>
            <person name="Gundlach H."/>
            <person name="Mayer K.F."/>
            <person name="Schwartz D.C."/>
            <person name="Town C.D."/>
        </authorList>
    </citation>
    <scope>GENOME REANNOTATION</scope>
    <source>
        <strain evidence="10">A17</strain>
        <strain evidence="12 13">cv. Jemalong A17</strain>
    </source>
</reference>
<feature type="domain" description="HTH myb-type" evidence="9">
    <location>
        <begin position="28"/>
        <end position="79"/>
    </location>
</feature>
<dbReference type="Pfam" id="PF00249">
    <property type="entry name" value="Myb_DNA-binding"/>
    <property type="match status" value="3"/>
</dbReference>
<dbReference type="PANTHER" id="PTHR45614">
    <property type="entry name" value="MYB PROTEIN-RELATED"/>
    <property type="match status" value="1"/>
</dbReference>
<evidence type="ECO:0000259" key="9">
    <source>
        <dbReference type="PROSITE" id="PS51294"/>
    </source>
</evidence>
<dbReference type="AlphaFoldDB" id="A0A072V2D4"/>
<keyword evidence="13" id="KW-1185">Reference proteome</keyword>
<dbReference type="Gene3D" id="1.10.10.60">
    <property type="entry name" value="Homeodomain-like"/>
    <property type="match status" value="3"/>
</dbReference>
<reference evidence="14" key="4">
    <citation type="journal article" date="2018" name="Nat. Plants">
        <title>Whole-genome landscape of Medicago truncatula symbiotic genes.</title>
        <authorList>
            <person name="Pecrix Y."/>
            <person name="Staton S.E."/>
            <person name="Sallet E."/>
            <person name="Lelandais-Briere C."/>
            <person name="Moreau S."/>
            <person name="Carrere S."/>
            <person name="Blein T."/>
            <person name="Jardinaud M.F."/>
            <person name="Latrasse D."/>
            <person name="Zouine M."/>
            <person name="Zahm M."/>
            <person name="Kreplak J."/>
            <person name="Mayjonade B."/>
            <person name="Satge C."/>
            <person name="Perez M."/>
            <person name="Cauet S."/>
            <person name="Marande W."/>
            <person name="Chantry-Darmon C."/>
            <person name="Lopez-Roques C."/>
            <person name="Bouchez O."/>
            <person name="Berard A."/>
            <person name="Debelle F."/>
            <person name="Munos S."/>
            <person name="Bendahmane A."/>
            <person name="Berges H."/>
            <person name="Niebel A."/>
            <person name="Buitink J."/>
            <person name="Frugier F."/>
            <person name="Benhamed M."/>
            <person name="Crespi M."/>
            <person name="Gouzy J."/>
            <person name="Gamas P."/>
        </authorList>
    </citation>
    <scope>NUCLEOTIDE SEQUENCE [LARGE SCALE GENOMIC DNA]</scope>
    <source>
        <strain evidence="14">cv. Jemalong A17</strain>
    </source>
</reference>
<feature type="domain" description="Myb-like" evidence="8">
    <location>
        <begin position="28"/>
        <end position="79"/>
    </location>
</feature>
<proteinExistence type="predicted"/>
<feature type="domain" description="Myb-like" evidence="8">
    <location>
        <begin position="132"/>
        <end position="182"/>
    </location>
</feature>
<evidence type="ECO:0000256" key="3">
    <source>
        <dbReference type="ARBA" id="ARBA00023015"/>
    </source>
</evidence>
<dbReference type="InterPro" id="IPR001005">
    <property type="entry name" value="SANT/Myb"/>
</dbReference>
<evidence type="ECO:0000313" key="12">
    <source>
        <dbReference type="EnsemblPlants" id="KEH36007"/>
    </source>
</evidence>
<dbReference type="SUPFAM" id="SSF46689">
    <property type="entry name" value="Homeodomain-like"/>
    <property type="match status" value="2"/>
</dbReference>
<evidence type="ECO:0000313" key="13">
    <source>
        <dbReference type="Proteomes" id="UP000002051"/>
    </source>
</evidence>
<dbReference type="FunFam" id="1.10.10.60:FF:000016">
    <property type="entry name" value="Transcriptional activator Myb isoform A"/>
    <property type="match status" value="1"/>
</dbReference>
<evidence type="ECO:0000259" key="8">
    <source>
        <dbReference type="PROSITE" id="PS50090"/>
    </source>
</evidence>
<evidence type="ECO:0000256" key="4">
    <source>
        <dbReference type="ARBA" id="ARBA00023125"/>
    </source>
</evidence>
<comment type="subcellular location">
    <subcellularLocation>
        <location evidence="1">Nucleus</location>
    </subcellularLocation>
</comment>
<name>A0A072V2D4_MEDTR</name>